<dbReference type="Pfam" id="PF01464">
    <property type="entry name" value="SLT"/>
    <property type="match status" value="1"/>
</dbReference>
<gene>
    <name evidence="3" type="ORF">GGQ87_002354</name>
</gene>
<keyword evidence="4" id="KW-1185">Reference proteome</keyword>
<comment type="similarity">
    <text evidence="1">Belongs to the virb1 family.</text>
</comment>
<dbReference type="SUPFAM" id="SSF53955">
    <property type="entry name" value="Lysozyme-like"/>
    <property type="match status" value="1"/>
</dbReference>
<evidence type="ECO:0000256" key="1">
    <source>
        <dbReference type="ARBA" id="ARBA00009387"/>
    </source>
</evidence>
<dbReference type="RefSeq" id="WP_245161583.1">
    <property type="nucleotide sequence ID" value="NZ_JAATJM010000002.1"/>
</dbReference>
<dbReference type="CDD" id="cd16892">
    <property type="entry name" value="LT_VirB1-like"/>
    <property type="match status" value="1"/>
</dbReference>
<evidence type="ECO:0000313" key="3">
    <source>
        <dbReference type="EMBL" id="NJC42059.1"/>
    </source>
</evidence>
<evidence type="ECO:0000313" key="4">
    <source>
        <dbReference type="Proteomes" id="UP000587415"/>
    </source>
</evidence>
<organism evidence="3 4">
    <name type="scientific">Brevundimonas alba</name>
    <dbReference type="NCBI Taxonomy" id="74314"/>
    <lineage>
        <taxon>Bacteria</taxon>
        <taxon>Pseudomonadati</taxon>
        <taxon>Pseudomonadota</taxon>
        <taxon>Alphaproteobacteria</taxon>
        <taxon>Caulobacterales</taxon>
        <taxon>Caulobacteraceae</taxon>
        <taxon>Brevundimonas</taxon>
    </lineage>
</organism>
<dbReference type="AlphaFoldDB" id="A0A7X5YLV3"/>
<protein>
    <submittedName>
        <fullName evidence="3">Type IV secretion system protein VirB1</fullName>
    </submittedName>
</protein>
<sequence>MLDLNLILSLSQACAPQVAPETLAAIAYAESRFNPIAIGVNRGPRPTRRPRDAAEAARVARGLLARGANLDLGVAQINSDNLGWLGLSVEAAFDPCRNLAAAGVVLRAGYRPAEGVDRQTTLRVALSRYNTGHPERGFRNGYVARVEAAAATLGVLPLKPIQPGADGPPASIAEPQTPPPAWDVFARARLSVVLTFTSDPDREF</sequence>
<dbReference type="EMBL" id="JAATJM010000002">
    <property type="protein sequence ID" value="NJC42059.1"/>
    <property type="molecule type" value="Genomic_DNA"/>
</dbReference>
<comment type="caution">
    <text evidence="3">The sequence shown here is derived from an EMBL/GenBank/DDBJ whole genome shotgun (WGS) entry which is preliminary data.</text>
</comment>
<name>A0A7X5YLV3_9CAUL</name>
<dbReference type="Proteomes" id="UP000587415">
    <property type="component" value="Unassembled WGS sequence"/>
</dbReference>
<feature type="domain" description="Transglycosylase SLT" evidence="2">
    <location>
        <begin position="12"/>
        <end position="136"/>
    </location>
</feature>
<dbReference type="Gene3D" id="1.10.530.10">
    <property type="match status" value="1"/>
</dbReference>
<evidence type="ECO:0000259" key="2">
    <source>
        <dbReference type="Pfam" id="PF01464"/>
    </source>
</evidence>
<reference evidence="3 4" key="1">
    <citation type="submission" date="2020-03" db="EMBL/GenBank/DDBJ databases">
        <title>Genomic Encyclopedia of Type Strains, Phase IV (KMG-IV): sequencing the most valuable type-strain genomes for metagenomic binning, comparative biology and taxonomic classification.</title>
        <authorList>
            <person name="Goeker M."/>
        </authorList>
    </citation>
    <scope>NUCLEOTIDE SEQUENCE [LARGE SCALE GENOMIC DNA]</scope>
    <source>
        <strain evidence="3 4">DSM 4736</strain>
    </source>
</reference>
<dbReference type="InterPro" id="IPR023346">
    <property type="entry name" value="Lysozyme-like_dom_sf"/>
</dbReference>
<proteinExistence type="inferred from homology"/>
<dbReference type="InterPro" id="IPR008258">
    <property type="entry name" value="Transglycosylase_SLT_dom_1"/>
</dbReference>
<accession>A0A7X5YLV3</accession>